<dbReference type="EMBL" id="OMOD01000120">
    <property type="protein sequence ID" value="SPF39501.1"/>
    <property type="molecule type" value="Genomic_DNA"/>
</dbReference>
<sequence>MIFAAGSKHKPYEIQVLLDTGGTHKFVPL</sequence>
<accession>A0A2U3KIM2</accession>
<organism evidence="1 2">
    <name type="scientific">Candidatus Sulfotelmatobacter kueseliae</name>
    <dbReference type="NCBI Taxonomy" id="2042962"/>
    <lineage>
        <taxon>Bacteria</taxon>
        <taxon>Pseudomonadati</taxon>
        <taxon>Acidobacteriota</taxon>
        <taxon>Terriglobia</taxon>
        <taxon>Terriglobales</taxon>
        <taxon>Candidatus Korobacteraceae</taxon>
        <taxon>Candidatus Sulfotelmatobacter</taxon>
    </lineage>
</organism>
<protein>
    <submittedName>
        <fullName evidence="1">Uncharacterized protein</fullName>
    </submittedName>
</protein>
<proteinExistence type="predicted"/>
<gene>
    <name evidence="1" type="ORF">SBA1_280040</name>
</gene>
<evidence type="ECO:0000313" key="1">
    <source>
        <dbReference type="EMBL" id="SPF39501.1"/>
    </source>
</evidence>
<evidence type="ECO:0000313" key="2">
    <source>
        <dbReference type="Proteomes" id="UP000238701"/>
    </source>
</evidence>
<reference evidence="2" key="1">
    <citation type="submission" date="2018-02" db="EMBL/GenBank/DDBJ databases">
        <authorList>
            <person name="Hausmann B."/>
        </authorList>
    </citation>
    <scope>NUCLEOTIDE SEQUENCE [LARGE SCALE GENOMIC DNA]</scope>
    <source>
        <strain evidence="2">Peat soil MAG SbA1</strain>
    </source>
</reference>
<dbReference type="Proteomes" id="UP000238701">
    <property type="component" value="Unassembled WGS sequence"/>
</dbReference>
<dbReference type="AlphaFoldDB" id="A0A2U3KIM2"/>
<name>A0A2U3KIM2_9BACT</name>